<dbReference type="Proteomes" id="UP000245702">
    <property type="component" value="Unassembled WGS sequence"/>
</dbReference>
<evidence type="ECO:0000256" key="1">
    <source>
        <dbReference type="SAM" id="MobiDB-lite"/>
    </source>
</evidence>
<feature type="region of interest" description="Disordered" evidence="1">
    <location>
        <begin position="1"/>
        <end position="25"/>
    </location>
</feature>
<dbReference type="RefSeq" id="WP_075757903.1">
    <property type="nucleotide sequence ID" value="NZ_CP146991.1"/>
</dbReference>
<name>A0ABP2C9Y6_9FIRM</name>
<comment type="caution">
    <text evidence="2">The sequence shown here is derived from an EMBL/GenBank/DDBJ whole genome shotgun (WGS) entry which is preliminary data.</text>
</comment>
<organism evidence="2 3">
    <name type="scientific">Sporomusa sphaeroides DSM 2875</name>
    <dbReference type="NCBI Taxonomy" id="1337886"/>
    <lineage>
        <taxon>Bacteria</taxon>
        <taxon>Bacillati</taxon>
        <taxon>Bacillota</taxon>
        <taxon>Negativicutes</taxon>
        <taxon>Selenomonadales</taxon>
        <taxon>Sporomusaceae</taxon>
        <taxon>Sporomusa</taxon>
    </lineage>
</organism>
<evidence type="ECO:0000313" key="2">
    <source>
        <dbReference type="EMBL" id="CVK20767.1"/>
    </source>
</evidence>
<sequence>MQKPGISRTVIKPEHGRSSQRPNQGGILANKHLAAMARAEDLLHTSEAPDRTVADDWNCGKLTRFIRYIRNGIIGR</sequence>
<gene>
    <name evidence="2" type="ORF">SSPH_03435</name>
</gene>
<proteinExistence type="predicted"/>
<keyword evidence="3" id="KW-1185">Reference proteome</keyword>
<reference evidence="2 3" key="1">
    <citation type="submission" date="2016-01" db="EMBL/GenBank/DDBJ databases">
        <authorList>
            <person name="Brown R."/>
        </authorList>
    </citation>
    <scope>NUCLEOTIDE SEQUENCE [LARGE SCALE GENOMIC DNA]</scope>
    <source>
        <strain evidence="2">Sporomusa sphaeroides DSM 2875</strain>
    </source>
</reference>
<evidence type="ECO:0000313" key="3">
    <source>
        <dbReference type="Proteomes" id="UP000245702"/>
    </source>
</evidence>
<dbReference type="EMBL" id="FCOW01000023">
    <property type="protein sequence ID" value="CVK20767.1"/>
    <property type="molecule type" value="Genomic_DNA"/>
</dbReference>
<accession>A0ABP2C9Y6</accession>
<protein>
    <submittedName>
        <fullName evidence="2">Uncharacterized protein</fullName>
    </submittedName>
</protein>